<dbReference type="GO" id="GO:0000287">
    <property type="term" value="F:magnesium ion binding"/>
    <property type="evidence" value="ECO:0007669"/>
    <property type="project" value="UniProtKB-UniRule"/>
</dbReference>
<dbReference type="GO" id="GO:0005737">
    <property type="term" value="C:cytoplasm"/>
    <property type="evidence" value="ECO:0007669"/>
    <property type="project" value="UniProtKB-SubCell"/>
</dbReference>
<feature type="binding site" evidence="8">
    <location>
        <begin position="301"/>
        <end position="307"/>
    </location>
    <ligand>
        <name>substrate</name>
    </ligand>
</feature>
<feature type="binding site" description="in other chain" evidence="8">
    <location>
        <begin position="38"/>
        <end position="41"/>
    </location>
    <ligand>
        <name>IMP</name>
        <dbReference type="ChEBI" id="CHEBI:58053"/>
        <note>ligand shared between dimeric partners</note>
    </ligand>
</feature>
<feature type="binding site" description="in other chain" evidence="8">
    <location>
        <begin position="13"/>
        <end position="16"/>
    </location>
    <ligand>
        <name>IMP</name>
        <dbReference type="ChEBI" id="CHEBI:58053"/>
        <note>ligand shared between dimeric partners</note>
    </ligand>
</feature>
<feature type="binding site" description="in other chain" evidence="8">
    <location>
        <position position="305"/>
    </location>
    <ligand>
        <name>IMP</name>
        <dbReference type="ChEBI" id="CHEBI:58053"/>
        <note>ligand shared between dimeric partners</note>
    </ligand>
</feature>
<dbReference type="InterPro" id="IPR018220">
    <property type="entry name" value="Adenylosuccin_syn_GTP-bd"/>
</dbReference>
<protein>
    <recommendedName>
        <fullName evidence="8 10">Adenylosuccinate synthetase</fullName>
        <shortName evidence="8">AMPSase</shortName>
        <shortName evidence="8">AdSS</shortName>
        <ecNumber evidence="8 10">6.3.4.4</ecNumber>
    </recommendedName>
    <alternativeName>
        <fullName evidence="8">IMP--aspartate ligase</fullName>
    </alternativeName>
</protein>
<evidence type="ECO:0000256" key="7">
    <source>
        <dbReference type="ARBA" id="ARBA00023134"/>
    </source>
</evidence>
<evidence type="ECO:0000256" key="1">
    <source>
        <dbReference type="ARBA" id="ARBA00011738"/>
    </source>
</evidence>
<dbReference type="PROSITE" id="PS01266">
    <property type="entry name" value="ADENYLOSUCCIN_SYN_1"/>
    <property type="match status" value="1"/>
</dbReference>
<evidence type="ECO:0000256" key="9">
    <source>
        <dbReference type="PROSITE-ProRule" id="PRU10134"/>
    </source>
</evidence>
<dbReference type="InterPro" id="IPR001114">
    <property type="entry name" value="Adenylosuccinate_synthetase"/>
</dbReference>
<comment type="subunit">
    <text evidence="1 8">Homodimer.</text>
</comment>
<dbReference type="InterPro" id="IPR042111">
    <property type="entry name" value="Adenylosuccinate_synth_dom3"/>
</dbReference>
<feature type="binding site" evidence="8">
    <location>
        <position position="307"/>
    </location>
    <ligand>
        <name>GTP</name>
        <dbReference type="ChEBI" id="CHEBI:37565"/>
    </ligand>
</feature>
<dbReference type="Gene3D" id="1.10.300.10">
    <property type="entry name" value="Adenylosuccinate Synthetase, subunit A, domain 2"/>
    <property type="match status" value="1"/>
</dbReference>
<comment type="pathway">
    <text evidence="8 10">Purine metabolism; AMP biosynthesis via de novo pathway; AMP from IMP: step 1/2.</text>
</comment>
<dbReference type="EC" id="6.3.4.4" evidence="8 10"/>
<evidence type="ECO:0000256" key="3">
    <source>
        <dbReference type="ARBA" id="ARBA00022723"/>
    </source>
</evidence>
<dbReference type="Gene3D" id="3.90.170.10">
    <property type="entry name" value="Adenylosuccinate Synthetase, subunit A, domain 3"/>
    <property type="match status" value="1"/>
</dbReference>
<comment type="similarity">
    <text evidence="8 10">Belongs to the adenylosuccinate synthetase family.</text>
</comment>
<accession>A0A1M5X8F0</accession>
<dbReference type="PANTHER" id="PTHR11846">
    <property type="entry name" value="ADENYLOSUCCINATE SYNTHETASE"/>
    <property type="match status" value="1"/>
</dbReference>
<dbReference type="Gene3D" id="3.40.440.10">
    <property type="entry name" value="Adenylosuccinate Synthetase, subunit A, domain 1"/>
    <property type="match status" value="1"/>
</dbReference>
<dbReference type="Pfam" id="PF00709">
    <property type="entry name" value="Adenylsucc_synt"/>
    <property type="match status" value="1"/>
</dbReference>
<evidence type="ECO:0000313" key="12">
    <source>
        <dbReference type="Proteomes" id="UP000184139"/>
    </source>
</evidence>
<proteinExistence type="inferred from homology"/>
<feature type="active site" description="Proton acceptor" evidence="8">
    <location>
        <position position="13"/>
    </location>
</feature>
<organism evidence="11 12">
    <name type="scientific">Desulfofustis glycolicus DSM 9705</name>
    <dbReference type="NCBI Taxonomy" id="1121409"/>
    <lineage>
        <taxon>Bacteria</taxon>
        <taxon>Pseudomonadati</taxon>
        <taxon>Thermodesulfobacteriota</taxon>
        <taxon>Desulfobulbia</taxon>
        <taxon>Desulfobulbales</taxon>
        <taxon>Desulfocapsaceae</taxon>
        <taxon>Desulfofustis</taxon>
    </lineage>
</organism>
<keyword evidence="8" id="KW-0963">Cytoplasm</keyword>
<dbReference type="OrthoDB" id="9807553at2"/>
<keyword evidence="4 8" id="KW-0547">Nucleotide-binding</keyword>
<dbReference type="HAMAP" id="MF_00011">
    <property type="entry name" value="Adenylosucc_synth"/>
    <property type="match status" value="1"/>
</dbReference>
<feature type="binding site" description="in other chain" evidence="8">
    <location>
        <position position="131"/>
    </location>
    <ligand>
        <name>IMP</name>
        <dbReference type="ChEBI" id="CHEBI:58053"/>
        <note>ligand shared between dimeric partners</note>
    </ligand>
</feature>
<dbReference type="PROSITE" id="PS00513">
    <property type="entry name" value="ADENYLOSUCCIN_SYN_2"/>
    <property type="match status" value="1"/>
</dbReference>
<dbReference type="EMBL" id="FQXS01000018">
    <property type="protein sequence ID" value="SHH96110.1"/>
    <property type="molecule type" value="Genomic_DNA"/>
</dbReference>
<dbReference type="GO" id="GO:0046040">
    <property type="term" value="P:IMP metabolic process"/>
    <property type="evidence" value="ECO:0007669"/>
    <property type="project" value="TreeGrafter"/>
</dbReference>
<dbReference type="InterPro" id="IPR033128">
    <property type="entry name" value="Adenylosuccin_syn_Lys_AS"/>
</dbReference>
<dbReference type="NCBIfam" id="NF002223">
    <property type="entry name" value="PRK01117.1"/>
    <property type="match status" value="1"/>
</dbReference>
<feature type="active site" evidence="9">
    <location>
        <position position="142"/>
    </location>
</feature>
<dbReference type="SMART" id="SM00788">
    <property type="entry name" value="Adenylsucc_synt"/>
    <property type="match status" value="1"/>
</dbReference>
<dbReference type="FunFam" id="1.10.300.10:FF:000001">
    <property type="entry name" value="Adenylosuccinate synthetase"/>
    <property type="match status" value="1"/>
</dbReference>
<dbReference type="InterPro" id="IPR042110">
    <property type="entry name" value="Adenylosuccinate_synth_dom2"/>
</dbReference>
<dbReference type="Proteomes" id="UP000184139">
    <property type="component" value="Unassembled WGS sequence"/>
</dbReference>
<dbReference type="PANTHER" id="PTHR11846:SF0">
    <property type="entry name" value="ADENYLOSUCCINATE SYNTHETASE"/>
    <property type="match status" value="1"/>
</dbReference>
<evidence type="ECO:0000313" key="11">
    <source>
        <dbReference type="EMBL" id="SHH96110.1"/>
    </source>
</evidence>
<feature type="binding site" description="in other chain" evidence="8">
    <location>
        <position position="226"/>
    </location>
    <ligand>
        <name>IMP</name>
        <dbReference type="ChEBI" id="CHEBI:58053"/>
        <note>ligand shared between dimeric partners</note>
    </ligand>
</feature>
<dbReference type="SUPFAM" id="SSF52540">
    <property type="entry name" value="P-loop containing nucleoside triphosphate hydrolases"/>
    <property type="match status" value="1"/>
</dbReference>
<keyword evidence="5 8" id="KW-0658">Purine biosynthesis</keyword>
<feature type="binding site" evidence="8">
    <location>
        <position position="145"/>
    </location>
    <ligand>
        <name>IMP</name>
        <dbReference type="ChEBI" id="CHEBI:58053"/>
        <note>ligand shared between dimeric partners</note>
    </ligand>
</feature>
<dbReference type="InterPro" id="IPR027417">
    <property type="entry name" value="P-loop_NTPase"/>
</dbReference>
<reference evidence="11 12" key="1">
    <citation type="submission" date="2016-11" db="EMBL/GenBank/DDBJ databases">
        <authorList>
            <person name="Jaros S."/>
            <person name="Januszkiewicz K."/>
            <person name="Wedrychowicz H."/>
        </authorList>
    </citation>
    <scope>NUCLEOTIDE SEQUENCE [LARGE SCALE GENOMIC DNA]</scope>
    <source>
        <strain evidence="11 12">DSM 9705</strain>
    </source>
</reference>
<dbReference type="CDD" id="cd03108">
    <property type="entry name" value="AdSS"/>
    <property type="match status" value="1"/>
</dbReference>
<dbReference type="STRING" id="1121409.SAMN02745124_02855"/>
<dbReference type="UniPathway" id="UPA00075">
    <property type="reaction ID" value="UER00335"/>
</dbReference>
<sequence length="440" mass="47922">MSSVVVVGGQWGDEGKGKIVDLLTRYADCIVRFQGGNNAGHTLVVNGRKYIFHIIPSGILYQDKMCMIGNGVIIDPEILLAEIKSLDDKGLPVTPERLMISENAHLIVDYHKRLDQAQEEARSASKRIGTTGRGIGPCYADKTSRTGIKIGELRDETLLREKLQANIEEKNFLLTKRFGAEPVSFDAVLADLLGFGEKLAPYLDNVSVALDTARKQGRNILFEGAQGTQLDIDHGTYPFVTSSNTVAGNACNGTGFGPTHIDSVIGILKAYTTRVGEGPFPTELHDQVGEELQQKGGEFGATTGRKRRCGWLDGVVAGDAVRLNGLTGLALTKLDVLSGQQVLKIATSYRLGKQVVQAMPANIRQACQVEPVYEEMPGWQTELDTIRSYGDLPVEARDYIKRIEDITGVEAVIVSVGPDREETLLLKNPFEQKTTPPVSV</sequence>
<gene>
    <name evidence="8" type="primary">purA</name>
    <name evidence="11" type="ORF">SAMN02745124_02855</name>
</gene>
<keyword evidence="3 8" id="KW-0479">Metal-binding</keyword>
<name>A0A1M5X8F0_9BACT</name>
<dbReference type="GO" id="GO:0005525">
    <property type="term" value="F:GTP binding"/>
    <property type="evidence" value="ECO:0007669"/>
    <property type="project" value="UniProtKB-UniRule"/>
</dbReference>
<dbReference type="GO" id="GO:0004019">
    <property type="term" value="F:adenylosuccinate synthase activity"/>
    <property type="evidence" value="ECO:0007669"/>
    <property type="project" value="UniProtKB-UniRule"/>
</dbReference>
<comment type="cofactor">
    <cofactor evidence="8">
        <name>Mg(2+)</name>
        <dbReference type="ChEBI" id="CHEBI:18420"/>
    </cofactor>
    <text evidence="8">Binds 1 Mg(2+) ion per subunit.</text>
</comment>
<evidence type="ECO:0000256" key="8">
    <source>
        <dbReference type="HAMAP-Rule" id="MF_00011"/>
    </source>
</evidence>
<comment type="subcellular location">
    <subcellularLocation>
        <location evidence="8">Cytoplasm</location>
    </subcellularLocation>
</comment>
<evidence type="ECO:0000256" key="10">
    <source>
        <dbReference type="RuleBase" id="RU000520"/>
    </source>
</evidence>
<keyword evidence="12" id="KW-1185">Reference proteome</keyword>
<dbReference type="GO" id="GO:0044208">
    <property type="term" value="P:'de novo' AMP biosynthetic process"/>
    <property type="evidence" value="ECO:0007669"/>
    <property type="project" value="UniProtKB-UniRule"/>
</dbReference>
<feature type="binding site" evidence="8">
    <location>
        <begin position="333"/>
        <end position="335"/>
    </location>
    <ligand>
        <name>GTP</name>
        <dbReference type="ChEBI" id="CHEBI:37565"/>
    </ligand>
</feature>
<comment type="catalytic activity">
    <reaction evidence="8 10">
        <text>IMP + L-aspartate + GTP = N(6)-(1,2-dicarboxyethyl)-AMP + GDP + phosphate + 2 H(+)</text>
        <dbReference type="Rhea" id="RHEA:15753"/>
        <dbReference type="ChEBI" id="CHEBI:15378"/>
        <dbReference type="ChEBI" id="CHEBI:29991"/>
        <dbReference type="ChEBI" id="CHEBI:37565"/>
        <dbReference type="ChEBI" id="CHEBI:43474"/>
        <dbReference type="ChEBI" id="CHEBI:57567"/>
        <dbReference type="ChEBI" id="CHEBI:58053"/>
        <dbReference type="ChEBI" id="CHEBI:58189"/>
        <dbReference type="EC" id="6.3.4.4"/>
    </reaction>
</comment>
<feature type="active site" description="Proton donor" evidence="8">
    <location>
        <position position="41"/>
    </location>
</feature>
<feature type="binding site" evidence="8">
    <location>
        <begin position="40"/>
        <end position="42"/>
    </location>
    <ligand>
        <name>GTP</name>
        <dbReference type="ChEBI" id="CHEBI:37565"/>
    </ligand>
</feature>
<keyword evidence="6 8" id="KW-0460">Magnesium</keyword>
<feature type="binding site" evidence="8">
    <location>
        <position position="40"/>
    </location>
    <ligand>
        <name>Mg(2+)</name>
        <dbReference type="ChEBI" id="CHEBI:18420"/>
    </ligand>
</feature>
<dbReference type="InterPro" id="IPR042109">
    <property type="entry name" value="Adenylosuccinate_synth_dom1"/>
</dbReference>
<evidence type="ECO:0000256" key="2">
    <source>
        <dbReference type="ARBA" id="ARBA00022598"/>
    </source>
</evidence>
<dbReference type="AlphaFoldDB" id="A0A1M5X8F0"/>
<evidence type="ECO:0000256" key="4">
    <source>
        <dbReference type="ARBA" id="ARBA00022741"/>
    </source>
</evidence>
<feature type="binding site" evidence="8">
    <location>
        <position position="13"/>
    </location>
    <ligand>
        <name>Mg(2+)</name>
        <dbReference type="ChEBI" id="CHEBI:18420"/>
    </ligand>
</feature>
<feature type="binding site" evidence="8">
    <location>
        <begin position="12"/>
        <end position="18"/>
    </location>
    <ligand>
        <name>GTP</name>
        <dbReference type="ChEBI" id="CHEBI:37565"/>
    </ligand>
</feature>
<feature type="binding site" evidence="8">
    <location>
        <begin position="415"/>
        <end position="417"/>
    </location>
    <ligand>
        <name>GTP</name>
        <dbReference type="ChEBI" id="CHEBI:37565"/>
    </ligand>
</feature>
<evidence type="ECO:0000256" key="6">
    <source>
        <dbReference type="ARBA" id="ARBA00022842"/>
    </source>
</evidence>
<dbReference type="FunFam" id="3.90.170.10:FF:000001">
    <property type="entry name" value="Adenylosuccinate synthetase"/>
    <property type="match status" value="1"/>
</dbReference>
<dbReference type="NCBIfam" id="TIGR00184">
    <property type="entry name" value="purA"/>
    <property type="match status" value="1"/>
</dbReference>
<keyword evidence="2 8" id="KW-0436">Ligase</keyword>
<keyword evidence="7 8" id="KW-0342">GTP-binding</keyword>
<feature type="binding site" description="in other chain" evidence="8">
    <location>
        <position position="241"/>
    </location>
    <ligand>
        <name>IMP</name>
        <dbReference type="ChEBI" id="CHEBI:58053"/>
        <note>ligand shared between dimeric partners</note>
    </ligand>
</feature>
<comment type="function">
    <text evidence="8">Plays an important role in the de novo pathway of purine nucleotide biosynthesis. Catalyzes the first committed step in the biosynthesis of AMP from IMP.</text>
</comment>
<dbReference type="RefSeq" id="WP_073377161.1">
    <property type="nucleotide sequence ID" value="NZ_FQXS01000018.1"/>
</dbReference>
<evidence type="ECO:0000256" key="5">
    <source>
        <dbReference type="ARBA" id="ARBA00022755"/>
    </source>
</evidence>